<evidence type="ECO:0000256" key="1">
    <source>
        <dbReference type="ARBA" id="ARBA00004167"/>
    </source>
</evidence>
<dbReference type="Pfam" id="PF04357">
    <property type="entry name" value="TamB"/>
    <property type="match status" value="1"/>
</dbReference>
<dbReference type="GO" id="GO:0005886">
    <property type="term" value="C:plasma membrane"/>
    <property type="evidence" value="ECO:0007669"/>
    <property type="project" value="InterPro"/>
</dbReference>
<feature type="transmembrane region" description="Helical" evidence="6">
    <location>
        <begin position="36"/>
        <end position="56"/>
    </location>
</feature>
<evidence type="ECO:0000256" key="3">
    <source>
        <dbReference type="ARBA" id="ARBA00022989"/>
    </source>
</evidence>
<dbReference type="PANTHER" id="PTHR36985">
    <property type="entry name" value="TRANSLOCATION AND ASSEMBLY MODULE SUBUNIT TAMB"/>
    <property type="match status" value="1"/>
</dbReference>
<evidence type="ECO:0000256" key="6">
    <source>
        <dbReference type="SAM" id="Phobius"/>
    </source>
</evidence>
<evidence type="ECO:0000313" key="9">
    <source>
        <dbReference type="Proteomes" id="UP000004200"/>
    </source>
</evidence>
<dbReference type="InterPro" id="IPR007452">
    <property type="entry name" value="TamB_C"/>
</dbReference>
<feature type="domain" description="Translocation and assembly module TamB C-terminal" evidence="7">
    <location>
        <begin position="1048"/>
        <end position="1283"/>
    </location>
</feature>
<dbReference type="Proteomes" id="UP000004200">
    <property type="component" value="Unassembled WGS sequence"/>
</dbReference>
<feature type="region of interest" description="Disordered" evidence="5">
    <location>
        <begin position="1"/>
        <end position="23"/>
    </location>
</feature>
<evidence type="ECO:0000259" key="7">
    <source>
        <dbReference type="Pfam" id="PF04357"/>
    </source>
</evidence>
<dbReference type="EMBL" id="AFWT01000021">
    <property type="protein sequence ID" value="EGV30036.1"/>
    <property type="molecule type" value="Genomic_DNA"/>
</dbReference>
<dbReference type="PANTHER" id="PTHR36985:SF1">
    <property type="entry name" value="TRANSLOCATION AND ASSEMBLY MODULE SUBUNIT TAMB"/>
    <property type="match status" value="1"/>
</dbReference>
<evidence type="ECO:0000256" key="4">
    <source>
        <dbReference type="ARBA" id="ARBA00023136"/>
    </source>
</evidence>
<dbReference type="STRING" id="765913.ThidrDRAFT_2957"/>
<evidence type="ECO:0000256" key="2">
    <source>
        <dbReference type="ARBA" id="ARBA00022692"/>
    </source>
</evidence>
<dbReference type="PATRIC" id="fig|765913.3.peg.3022"/>
<evidence type="ECO:0000256" key="5">
    <source>
        <dbReference type="SAM" id="MobiDB-lite"/>
    </source>
</evidence>
<dbReference type="GO" id="GO:0009306">
    <property type="term" value="P:protein secretion"/>
    <property type="evidence" value="ECO:0007669"/>
    <property type="project" value="InterPro"/>
</dbReference>
<keyword evidence="4 6" id="KW-0472">Membrane</keyword>
<reference evidence="8 9" key="1">
    <citation type="submission" date="2011-06" db="EMBL/GenBank/DDBJ databases">
        <title>The draft genome of Thiorhodococcus drewsii AZ1.</title>
        <authorList>
            <consortium name="US DOE Joint Genome Institute (JGI-PGF)"/>
            <person name="Lucas S."/>
            <person name="Han J."/>
            <person name="Lapidus A."/>
            <person name="Cheng J.-F."/>
            <person name="Goodwin L."/>
            <person name="Pitluck S."/>
            <person name="Peters L."/>
            <person name="Land M.L."/>
            <person name="Hauser L."/>
            <person name="Vogl K."/>
            <person name="Liu Z."/>
            <person name="Imhoff J."/>
            <person name="Thiel V."/>
            <person name="Frigaard N.-U."/>
            <person name="Bryant D.A."/>
            <person name="Woyke T.J."/>
        </authorList>
    </citation>
    <scope>NUCLEOTIDE SEQUENCE [LARGE SCALE GENOMIC DNA]</scope>
    <source>
        <strain evidence="8 9">AZ1</strain>
    </source>
</reference>
<keyword evidence="9" id="KW-1185">Reference proteome</keyword>
<accession>G2E3U4</accession>
<dbReference type="eggNOG" id="COG2911">
    <property type="taxonomic scope" value="Bacteria"/>
</dbReference>
<keyword evidence="2 6" id="KW-0812">Transmembrane</keyword>
<protein>
    <recommendedName>
        <fullName evidence="7">Translocation and assembly module TamB C-terminal domain-containing protein</fullName>
    </recommendedName>
</protein>
<name>G2E3U4_9GAMM</name>
<dbReference type="OrthoDB" id="5555605at2"/>
<evidence type="ECO:0000313" key="8">
    <source>
        <dbReference type="EMBL" id="EGV30036.1"/>
    </source>
</evidence>
<organism evidence="8 9">
    <name type="scientific">Thiorhodococcus drewsii AZ1</name>
    <dbReference type="NCBI Taxonomy" id="765913"/>
    <lineage>
        <taxon>Bacteria</taxon>
        <taxon>Pseudomonadati</taxon>
        <taxon>Pseudomonadota</taxon>
        <taxon>Gammaproteobacteria</taxon>
        <taxon>Chromatiales</taxon>
        <taxon>Chromatiaceae</taxon>
        <taxon>Thiorhodococcus</taxon>
    </lineage>
</organism>
<proteinExistence type="predicted"/>
<dbReference type="RefSeq" id="WP_007041670.1">
    <property type="nucleotide sequence ID" value="NZ_AFWT01000021.1"/>
</dbReference>
<comment type="subcellular location">
    <subcellularLocation>
        <location evidence="1">Membrane</location>
        <topology evidence="1">Single-pass membrane protein</topology>
    </subcellularLocation>
</comment>
<dbReference type="GO" id="GO:0097347">
    <property type="term" value="C:TAM protein secretion complex"/>
    <property type="evidence" value="ECO:0007669"/>
    <property type="project" value="TreeGrafter"/>
</dbReference>
<keyword evidence="3 6" id="KW-1133">Transmembrane helix</keyword>
<comment type="caution">
    <text evidence="8">The sequence shown here is derived from an EMBL/GenBank/DDBJ whole genome shotgun (WGS) entry which is preliminary data.</text>
</comment>
<sequence length="1345" mass="142360">MTDLDKVSDSPETPPDGALDQAPAPPVIRRRRLPRVLLGVFLALLLLILIPVSVVLGTQTGLRFAVQTAEALLPGVFSVGQLDGRLLGPLSLRDFKLTLPALDVSLDALDLDWSPSALFNGLVAVERLSVRGLDLALGPSSDTEDTPFTLPEIALPLGIALDDVSLERLRLFNKGVAEPFMVLDQAALVANLDGSTLEVVKLEARMSEPEANVRLHGQADLVRQYPLDVDLDWALRLPPKASLSGVAHLEGDLKQLDIRHRLTGSAEADLEAKVRDLLSAPSWDAQIQLARVDLPAFAEDLPAVETKADLETRGDLNQASVTGSLDARAPDLPDFGHLAATLDLLWKDKRLDIRRLDLTEEVSKAVLDAKGHLDLATDPGAFALETTWTHLRWPLSGDLLAQSAQGALKASGDFDAYDYSLSTQVEGPSIPASTLALRGSGTLDGTRIAALGLETLRGRIEGDGDLSWSPELAWNLTLNGKGLDPGAFVEGLDDRIALALSSKGGLDGFDYDLTATSVGPGLPPAKLALAGTGDLTKTAVETLRLDVLGGRIDGAAKATFDPKVTWGAAIRLAGIDPGRYAPDWPGDIEGRLTTKGSLEDAGPDLVAVIEELKGRLRGYPIAASGRVSMADGSTRIQDLNAESGTSKVKLQGTIDTALDLAFDLDSPDLSNLLPDAKGSLTAKGTVTGPLETPRILLDLKGKDAAFGTQGLASLTGKADLDLAKPGRFEVALDGKDLFAGGLRWDALKLRGSGSMPDHQVSATLDGTSLSLKLEASGGLDENGAYRGRLSRLDLTPEDLGRWRLERAAPFGIDQDKIQAGPLCLRHDRGSGGCASFDQSAPGKWLADLNLNRLDFDLLDGFLPDGLDPSGGARLSGRFQADGVILTGKASFEIPKGGLAVALDQGRRETLDFSGTRLTLNAGVKGLSTRLVLPLGDLGGADGDLDLPGWRFQDPAAPGQRLQGRLKADVRSLDRIAKLLPDISGLAGSISANLALGGTVARPGVKGRADVRQVAFEVPLIGLVVKDLNLEAVAPSMERMDLRGGGLVGGGRLDLNGETRFGAKGPQATLKISGKKLKVANTNEYYALVSPEFELKAGPDGATVRGQVRVPEARIRPRSVPAGTLSPSPDVVMEERTQKPPYPVDLDVGLVLGKDVTIDAFGVRGRLAGNLRVLQSPGAEMLGDGQLQITEGEYRFSGGFGLAAELGAPLTITQGRLIYAKSAIDNPGLLLQAERQGGDTTAGVRVLGTLRNPKLAFFSESDPDMTSAEITKYLMTGIPPSNNDRASNAGLAVGTYVAPKIYMEYESALGDEASKVKLRYDLSRHIELQTETGDSQGADIYFKFEN</sequence>
<gene>
    <name evidence="8" type="ORF">ThidrDRAFT_2957</name>
</gene>